<evidence type="ECO:0000256" key="6">
    <source>
        <dbReference type="ARBA" id="ARBA00004221"/>
    </source>
</evidence>
<evidence type="ECO:0000256" key="4">
    <source>
        <dbReference type="ARBA" id="ARBA00000996"/>
    </source>
</evidence>
<comment type="catalytic activity">
    <reaction evidence="2">
        <text>(9Z)-octadecenoate(out) = (9Z)-octadecenoate(in)</text>
        <dbReference type="Rhea" id="RHEA:33655"/>
        <dbReference type="ChEBI" id="CHEBI:30823"/>
    </reaction>
    <physiologicalReaction direction="left-to-right" evidence="2">
        <dbReference type="Rhea" id="RHEA:33656"/>
    </physiologicalReaction>
</comment>
<dbReference type="PANTHER" id="PTHR11923">
    <property type="entry name" value="SCAVENGER RECEPTOR CLASS B TYPE-1 SR-B1"/>
    <property type="match status" value="1"/>
</dbReference>
<keyword evidence="35" id="KW-1185">Reference proteome</keyword>
<evidence type="ECO:0000256" key="11">
    <source>
        <dbReference type="ARBA" id="ARBA00020772"/>
    </source>
</evidence>
<feature type="disulfide bond" evidence="32">
    <location>
        <begin position="241"/>
        <end position="309"/>
    </location>
</feature>
<keyword evidence="15 33" id="KW-0812">Transmembrane</keyword>
<dbReference type="EMBL" id="BEZZ01000460">
    <property type="protein sequence ID" value="GCC32771.1"/>
    <property type="molecule type" value="Genomic_DNA"/>
</dbReference>
<evidence type="ECO:0000256" key="3">
    <source>
        <dbReference type="ARBA" id="ARBA00000934"/>
    </source>
</evidence>
<keyword evidence="21 33" id="KW-0472">Membrane</keyword>
<dbReference type="GO" id="GO:0005901">
    <property type="term" value="C:caveola"/>
    <property type="evidence" value="ECO:0007669"/>
    <property type="project" value="TreeGrafter"/>
</dbReference>
<keyword evidence="23 32" id="KW-1015">Disulfide bond</keyword>
<evidence type="ECO:0000256" key="22">
    <source>
        <dbReference type="ARBA" id="ARBA00023139"/>
    </source>
</evidence>
<evidence type="ECO:0000256" key="27">
    <source>
        <dbReference type="ARBA" id="ARBA00023949"/>
    </source>
</evidence>
<dbReference type="Pfam" id="PF01130">
    <property type="entry name" value="CD36"/>
    <property type="match status" value="1"/>
</dbReference>
<dbReference type="GO" id="GO:0150094">
    <property type="term" value="P:amyloid-beta clearance by cellular catabolic process"/>
    <property type="evidence" value="ECO:0007669"/>
    <property type="project" value="TreeGrafter"/>
</dbReference>
<accession>A0A401SQU7</accession>
<evidence type="ECO:0000256" key="18">
    <source>
        <dbReference type="ARBA" id="ARBA00022989"/>
    </source>
</evidence>
<protein>
    <recommendedName>
        <fullName evidence="11">Platelet glycoprotein 4</fullName>
    </recommendedName>
    <alternativeName>
        <fullName evidence="31">Glycoprotein IIIb</fullName>
    </alternativeName>
    <alternativeName>
        <fullName evidence="29">PAS IV</fullName>
    </alternativeName>
    <alternativeName>
        <fullName evidence="30">PAS-4</fullName>
    </alternativeName>
    <alternativeName>
        <fullName evidence="28">Platelet glycoprotein IV</fullName>
    </alternativeName>
</protein>
<evidence type="ECO:0000256" key="33">
    <source>
        <dbReference type="SAM" id="Phobius"/>
    </source>
</evidence>
<evidence type="ECO:0000256" key="7">
    <source>
        <dbReference type="ARBA" id="ARBA00004285"/>
    </source>
</evidence>
<dbReference type="GO" id="GO:0019915">
    <property type="term" value="P:lipid storage"/>
    <property type="evidence" value="ECO:0007669"/>
    <property type="project" value="TreeGrafter"/>
</dbReference>
<comment type="catalytic activity">
    <reaction evidence="3">
        <text>hexadecanoate(out) = hexadecanoate(in)</text>
        <dbReference type="Rhea" id="RHEA:45256"/>
        <dbReference type="ChEBI" id="CHEBI:7896"/>
    </reaction>
    <physiologicalReaction direction="left-to-right" evidence="3">
        <dbReference type="Rhea" id="RHEA:45257"/>
    </physiologicalReaction>
</comment>
<keyword evidence="16" id="KW-0832">Ubl conjugation</keyword>
<keyword evidence="13" id="KW-1003">Cell membrane</keyword>
<dbReference type="OMA" id="AFQNWLV"/>
<name>A0A401SQU7_CHIPU</name>
<keyword evidence="25" id="KW-0325">Glycoprotein</keyword>
<evidence type="ECO:0000256" key="26">
    <source>
        <dbReference type="ARBA" id="ARBA00023288"/>
    </source>
</evidence>
<evidence type="ECO:0000256" key="23">
    <source>
        <dbReference type="ARBA" id="ARBA00023157"/>
    </source>
</evidence>
<dbReference type="PRINTS" id="PR01610">
    <property type="entry name" value="CD36ANTIGEN"/>
</dbReference>
<evidence type="ECO:0000256" key="24">
    <source>
        <dbReference type="ARBA" id="ARBA00023170"/>
    </source>
</evidence>
<keyword evidence="14" id="KW-1017">Isopeptide bond</keyword>
<proteinExistence type="inferred from homology"/>
<dbReference type="GO" id="GO:0009986">
    <property type="term" value="C:cell surface"/>
    <property type="evidence" value="ECO:0007669"/>
    <property type="project" value="TreeGrafter"/>
</dbReference>
<feature type="disulfide bond" evidence="32">
    <location>
        <begin position="270"/>
        <end position="331"/>
    </location>
</feature>
<dbReference type="GO" id="GO:0030169">
    <property type="term" value="F:low-density lipoprotein particle binding"/>
    <property type="evidence" value="ECO:0007669"/>
    <property type="project" value="TreeGrafter"/>
</dbReference>
<evidence type="ECO:0000313" key="34">
    <source>
        <dbReference type="EMBL" id="GCC32771.1"/>
    </source>
</evidence>
<dbReference type="Proteomes" id="UP000287033">
    <property type="component" value="Unassembled WGS sequence"/>
</dbReference>
<evidence type="ECO:0000256" key="19">
    <source>
        <dbReference type="ARBA" id="ARBA00023034"/>
    </source>
</evidence>
<evidence type="ECO:0000313" key="35">
    <source>
        <dbReference type="Proteomes" id="UP000287033"/>
    </source>
</evidence>
<dbReference type="InterPro" id="IPR002159">
    <property type="entry name" value="CD36_fam"/>
</dbReference>
<evidence type="ECO:0000256" key="8">
    <source>
        <dbReference type="ARBA" id="ARBA00004555"/>
    </source>
</evidence>
<evidence type="ECO:0000256" key="9">
    <source>
        <dbReference type="ARBA" id="ARBA00004651"/>
    </source>
</evidence>
<keyword evidence="26" id="KW-0449">Lipoprotein</keyword>
<evidence type="ECO:0000256" key="29">
    <source>
        <dbReference type="ARBA" id="ARBA00031821"/>
    </source>
</evidence>
<evidence type="ECO:0000256" key="30">
    <source>
        <dbReference type="ARBA" id="ARBA00032188"/>
    </source>
</evidence>
<dbReference type="InterPro" id="IPR005428">
    <property type="entry name" value="CD36/SCARB1/SNMP1"/>
</dbReference>
<reference evidence="34 35" key="1">
    <citation type="journal article" date="2018" name="Nat. Ecol. Evol.">
        <title>Shark genomes provide insights into elasmobranch evolution and the origin of vertebrates.</title>
        <authorList>
            <person name="Hara Y"/>
            <person name="Yamaguchi K"/>
            <person name="Onimaru K"/>
            <person name="Kadota M"/>
            <person name="Koyanagi M"/>
            <person name="Keeley SD"/>
            <person name="Tatsumi K"/>
            <person name="Tanaka K"/>
            <person name="Motone F"/>
            <person name="Kageyama Y"/>
            <person name="Nozu R"/>
            <person name="Adachi N"/>
            <person name="Nishimura O"/>
            <person name="Nakagawa R"/>
            <person name="Tanegashima C"/>
            <person name="Kiyatake I"/>
            <person name="Matsumoto R"/>
            <person name="Murakumo K"/>
            <person name="Nishida K"/>
            <person name="Terakita A"/>
            <person name="Kuratani S"/>
            <person name="Sato K"/>
            <person name="Hyodo S Kuraku.S."/>
        </authorList>
    </citation>
    <scope>NUCLEOTIDE SEQUENCE [LARGE SCALE GENOMIC DNA]</scope>
</reference>
<evidence type="ECO:0000256" key="31">
    <source>
        <dbReference type="ARBA" id="ARBA00032780"/>
    </source>
</evidence>
<keyword evidence="18 33" id="KW-1133">Transmembrane helix</keyword>
<dbReference type="GO" id="GO:0007155">
    <property type="term" value="P:cell adhesion"/>
    <property type="evidence" value="ECO:0007669"/>
    <property type="project" value="UniProtKB-KW"/>
</dbReference>
<dbReference type="STRING" id="137246.A0A401SQU7"/>
<dbReference type="GO" id="GO:0005794">
    <property type="term" value="C:Golgi apparatus"/>
    <property type="evidence" value="ECO:0007669"/>
    <property type="project" value="UniProtKB-SubCell"/>
</dbReference>
<evidence type="ECO:0000256" key="13">
    <source>
        <dbReference type="ARBA" id="ARBA00022475"/>
    </source>
</evidence>
<comment type="caution">
    <text evidence="34">The sequence shown here is derived from an EMBL/GenBank/DDBJ whole genome shotgun (WGS) entry which is preliminary data.</text>
</comment>
<keyword evidence="17" id="KW-0130">Cell adhesion</keyword>
<evidence type="ECO:0000256" key="15">
    <source>
        <dbReference type="ARBA" id="ARBA00022692"/>
    </source>
</evidence>
<sequence>MFCNKIVFLSIGFAIGLVLMIIGGILIPIGDKIIQDTINKEGVLEEGTLAYENWIQTGSPVYRQFWLFNVKNPSEIMNHGAKPVVEQKGPYTYRVRQLPKDNITINDNHTISYQQPYSAVFQPNMSAGSEEDRIIALNLAAAALQSLLPEQIHGFINMFLKKAKASLFQNRTVAELLWGYEDPILKLVHFKDTMTGIFYPYNGTSDGIYNVYTGKDDIRKVAIIDRWMNKKKLTFWNDSYCDMINGTDASSFPPFVHDKKKLYFFSSDICRSIFAEYEQKQILKNIPVHRFVVPPQALASSVENPDNHCYCKDMSVSENCTFGGILGISVCKESKPIYISLPHFLYASDQIVNAIDGINPNKEEHQTFLDVEPVTGFTLRVAKRIQINLMFKPSNQINILKNITKPTYFPLAWLNETGTVDDETAGMFRNSLSVE</sequence>
<comment type="similarity">
    <text evidence="10">Belongs to the CD36 family.</text>
</comment>
<dbReference type="AlphaFoldDB" id="A0A401SQU7"/>
<feature type="transmembrane region" description="Helical" evidence="33">
    <location>
        <begin position="6"/>
        <end position="30"/>
    </location>
</feature>
<dbReference type="GO" id="GO:0044539">
    <property type="term" value="P:long-chain fatty acid import into cell"/>
    <property type="evidence" value="ECO:0007669"/>
    <property type="project" value="TreeGrafter"/>
</dbReference>
<evidence type="ECO:0000256" key="21">
    <source>
        <dbReference type="ARBA" id="ARBA00023136"/>
    </source>
</evidence>
<evidence type="ECO:0000256" key="12">
    <source>
        <dbReference type="ARBA" id="ARBA00022448"/>
    </source>
</evidence>
<evidence type="ECO:0000256" key="2">
    <source>
        <dbReference type="ARBA" id="ARBA00000626"/>
    </source>
</evidence>
<keyword evidence="12" id="KW-0813">Transport</keyword>
<keyword evidence="24" id="KW-0675">Receptor</keyword>
<dbReference type="GO" id="GO:0016324">
    <property type="term" value="C:apical plasma membrane"/>
    <property type="evidence" value="ECO:0007669"/>
    <property type="project" value="UniProtKB-SubCell"/>
</dbReference>
<evidence type="ECO:0000256" key="25">
    <source>
        <dbReference type="ARBA" id="ARBA00023180"/>
    </source>
</evidence>
<evidence type="ECO:0000256" key="17">
    <source>
        <dbReference type="ARBA" id="ARBA00022889"/>
    </source>
</evidence>
<dbReference type="GO" id="GO:0005044">
    <property type="term" value="F:scavenger receptor activity"/>
    <property type="evidence" value="ECO:0007669"/>
    <property type="project" value="TreeGrafter"/>
</dbReference>
<evidence type="ECO:0000256" key="28">
    <source>
        <dbReference type="ARBA" id="ARBA00029966"/>
    </source>
</evidence>
<comment type="subcellular location">
    <subcellularLocation>
        <location evidence="6">Apical cell membrane</location>
    </subcellularLocation>
    <subcellularLocation>
        <location evidence="9">Cell membrane</location>
        <topology evidence="9">Multi-pass membrane protein</topology>
    </subcellularLocation>
    <subcellularLocation>
        <location evidence="8">Golgi apparatus</location>
    </subcellularLocation>
    <subcellularLocation>
        <location evidence="7">Membrane raft</location>
    </subcellularLocation>
</comment>
<dbReference type="OrthoDB" id="195015at2759"/>
<keyword evidence="20" id="KW-0445">Lipid transport</keyword>
<evidence type="ECO:0000256" key="32">
    <source>
        <dbReference type="PIRSR" id="PIRSR605428-52"/>
    </source>
</evidence>
<organism evidence="34 35">
    <name type="scientific">Chiloscyllium punctatum</name>
    <name type="common">Brownbanded bambooshark</name>
    <name type="synonym">Hemiscyllium punctatum</name>
    <dbReference type="NCBI Taxonomy" id="137246"/>
    <lineage>
        <taxon>Eukaryota</taxon>
        <taxon>Metazoa</taxon>
        <taxon>Chordata</taxon>
        <taxon>Craniata</taxon>
        <taxon>Vertebrata</taxon>
        <taxon>Chondrichthyes</taxon>
        <taxon>Elasmobranchii</taxon>
        <taxon>Galeomorphii</taxon>
        <taxon>Galeoidea</taxon>
        <taxon>Orectolobiformes</taxon>
        <taxon>Hemiscylliidae</taxon>
        <taxon>Chiloscyllium</taxon>
    </lineage>
</organism>
<keyword evidence="19" id="KW-0333">Golgi apparatus</keyword>
<evidence type="ECO:0000256" key="16">
    <source>
        <dbReference type="ARBA" id="ARBA00022843"/>
    </source>
</evidence>
<comment type="catalytic activity">
    <reaction evidence="27">
        <text>tetracosanoate(out) = tetracosanoate(in)</text>
        <dbReference type="Rhea" id="RHEA:45260"/>
        <dbReference type="ChEBI" id="CHEBI:31014"/>
    </reaction>
    <physiologicalReaction direction="left-to-right" evidence="27">
        <dbReference type="Rhea" id="RHEA:45261"/>
    </physiologicalReaction>
</comment>
<comment type="catalytic activity">
    <reaction evidence="4">
        <text>tetradecanoate(out) = tetradecanoate(in)</text>
        <dbReference type="Rhea" id="RHEA:45252"/>
        <dbReference type="ChEBI" id="CHEBI:30807"/>
    </reaction>
    <physiologicalReaction direction="left-to-right" evidence="4">
        <dbReference type="Rhea" id="RHEA:45253"/>
    </physiologicalReaction>
</comment>
<feature type="disulfide bond" evidence="32">
    <location>
        <begin position="311"/>
        <end position="320"/>
    </location>
</feature>
<dbReference type="GO" id="GO:0042953">
    <property type="term" value="P:lipoprotein transport"/>
    <property type="evidence" value="ECO:0007669"/>
    <property type="project" value="TreeGrafter"/>
</dbReference>
<dbReference type="GO" id="GO:0005041">
    <property type="term" value="F:low-density lipoprotein particle receptor activity"/>
    <property type="evidence" value="ECO:0007669"/>
    <property type="project" value="TreeGrafter"/>
</dbReference>
<gene>
    <name evidence="34" type="ORF">chiPu_0011235</name>
</gene>
<evidence type="ECO:0000256" key="14">
    <source>
        <dbReference type="ARBA" id="ARBA00022499"/>
    </source>
</evidence>
<dbReference type="GO" id="GO:0006898">
    <property type="term" value="P:receptor-mediated endocytosis"/>
    <property type="evidence" value="ECO:0007669"/>
    <property type="project" value="TreeGrafter"/>
</dbReference>
<evidence type="ECO:0000256" key="20">
    <source>
        <dbReference type="ARBA" id="ARBA00023055"/>
    </source>
</evidence>
<dbReference type="GO" id="GO:0034383">
    <property type="term" value="P:low-density lipoprotein particle clearance"/>
    <property type="evidence" value="ECO:0007669"/>
    <property type="project" value="TreeGrafter"/>
</dbReference>
<comment type="catalytic activity">
    <reaction evidence="5">
        <text>butanoate(out) = butanoate(in)</text>
        <dbReference type="Rhea" id="RHEA:45248"/>
        <dbReference type="ChEBI" id="CHEBI:17968"/>
    </reaction>
    <physiologicalReaction direction="left-to-right" evidence="5">
        <dbReference type="Rhea" id="RHEA:45249"/>
    </physiologicalReaction>
</comment>
<comment type="catalytic activity">
    <reaction evidence="1">
        <text>(9Z,12Z)-octadecadienoate(out) = (9Z,12Z)-octadecadienoate(in)</text>
        <dbReference type="Rhea" id="RHEA:45264"/>
        <dbReference type="ChEBI" id="CHEBI:30245"/>
    </reaction>
    <physiologicalReaction direction="left-to-right" evidence="1">
        <dbReference type="Rhea" id="RHEA:45265"/>
    </physiologicalReaction>
</comment>
<keyword evidence="22" id="KW-0564">Palmitate</keyword>
<dbReference type="PANTHER" id="PTHR11923:SF12">
    <property type="entry name" value="PLATELET GLYCOPROTEIN 4"/>
    <property type="match status" value="1"/>
</dbReference>
<dbReference type="PRINTS" id="PR01609">
    <property type="entry name" value="CD36FAMILY"/>
</dbReference>
<evidence type="ECO:0000256" key="10">
    <source>
        <dbReference type="ARBA" id="ARBA00010532"/>
    </source>
</evidence>
<evidence type="ECO:0000256" key="1">
    <source>
        <dbReference type="ARBA" id="ARBA00000542"/>
    </source>
</evidence>
<evidence type="ECO:0000256" key="5">
    <source>
        <dbReference type="ARBA" id="ARBA00001892"/>
    </source>
</evidence>